<organism evidence="1 2">
    <name type="scientific">Kipferlia bialata</name>
    <dbReference type="NCBI Taxonomy" id="797122"/>
    <lineage>
        <taxon>Eukaryota</taxon>
        <taxon>Metamonada</taxon>
        <taxon>Carpediemonas-like organisms</taxon>
        <taxon>Kipferlia</taxon>
    </lineage>
</organism>
<reference evidence="1 2" key="1">
    <citation type="journal article" date="2018" name="PLoS ONE">
        <title>The draft genome of Kipferlia bialata reveals reductive genome evolution in fornicate parasites.</title>
        <authorList>
            <person name="Tanifuji G."/>
            <person name="Takabayashi S."/>
            <person name="Kume K."/>
            <person name="Takagi M."/>
            <person name="Nakayama T."/>
            <person name="Kamikawa R."/>
            <person name="Inagaki Y."/>
            <person name="Hashimoto T."/>
        </authorList>
    </citation>
    <scope>NUCLEOTIDE SEQUENCE [LARGE SCALE GENOMIC DNA]</scope>
    <source>
        <strain evidence="1">NY0173</strain>
    </source>
</reference>
<evidence type="ECO:0000313" key="1">
    <source>
        <dbReference type="EMBL" id="GCA62149.1"/>
    </source>
</evidence>
<dbReference type="InterPro" id="IPR015915">
    <property type="entry name" value="Kelch-typ_b-propeller"/>
</dbReference>
<protein>
    <recommendedName>
        <fullName evidence="3">Kelch-type beta propeller</fullName>
    </recommendedName>
</protein>
<dbReference type="SUPFAM" id="SSF117281">
    <property type="entry name" value="Kelch motif"/>
    <property type="match status" value="1"/>
</dbReference>
<proteinExistence type="predicted"/>
<dbReference type="EMBL" id="BDIP01000234">
    <property type="protein sequence ID" value="GCA62149.1"/>
    <property type="molecule type" value="Genomic_DNA"/>
</dbReference>
<dbReference type="Proteomes" id="UP000265618">
    <property type="component" value="Unassembled WGS sequence"/>
</dbReference>
<gene>
    <name evidence="1" type="ORF">KIPB_001597</name>
</gene>
<dbReference type="AlphaFoldDB" id="A0A391NU32"/>
<dbReference type="Gene3D" id="2.120.10.80">
    <property type="entry name" value="Kelch-type beta propeller"/>
    <property type="match status" value="1"/>
</dbReference>
<accession>A0A391NU32</accession>
<sequence>MAPLRPLPLCCDDRMVVVGGLRQTGPVGSPPTCTPSANAYDPNTSLWVQLEDAPVALHSMNIVGEGGMVHILGGRTSGDTGDSVSHTHMSFTARPGGDRWGDGCWRHEGECPYGSALLFMGVQGYALFSQGTSVYTFDLVSQEALSLWQGIPSAIGTPSGGVADFTDEKYMLWSATGFWVVSVNPALLTPCARYEASAPAATPRLWTGRHL</sequence>
<evidence type="ECO:0000313" key="2">
    <source>
        <dbReference type="Proteomes" id="UP000265618"/>
    </source>
</evidence>
<keyword evidence="2" id="KW-1185">Reference proteome</keyword>
<evidence type="ECO:0008006" key="3">
    <source>
        <dbReference type="Google" id="ProtNLM"/>
    </source>
</evidence>
<comment type="caution">
    <text evidence="1">The sequence shown here is derived from an EMBL/GenBank/DDBJ whole genome shotgun (WGS) entry which is preliminary data.</text>
</comment>
<name>A0A391NU32_9EUKA</name>